<proteinExistence type="predicted"/>
<accession>A0A0M3JQU8</accession>
<dbReference type="InterPro" id="IPR013320">
    <property type="entry name" value="ConA-like_dom_sf"/>
</dbReference>
<evidence type="ECO:0000313" key="4">
    <source>
        <dbReference type="WBParaSite" id="ASIM_0001005801-mRNA-1"/>
    </source>
</evidence>
<dbReference type="Pfam" id="PF00629">
    <property type="entry name" value="MAM"/>
    <property type="match status" value="1"/>
</dbReference>
<keyword evidence="3" id="KW-1185">Reference proteome</keyword>
<dbReference type="WBParaSite" id="ASIM_0001005801-mRNA-1">
    <property type="protein sequence ID" value="ASIM_0001005801-mRNA-1"/>
    <property type="gene ID" value="ASIM_0001005801"/>
</dbReference>
<organism evidence="4">
    <name type="scientific">Anisakis simplex</name>
    <name type="common">Herring worm</name>
    <dbReference type="NCBI Taxonomy" id="6269"/>
    <lineage>
        <taxon>Eukaryota</taxon>
        <taxon>Metazoa</taxon>
        <taxon>Ecdysozoa</taxon>
        <taxon>Nematoda</taxon>
        <taxon>Chromadorea</taxon>
        <taxon>Rhabditida</taxon>
        <taxon>Spirurina</taxon>
        <taxon>Ascaridomorpha</taxon>
        <taxon>Ascaridoidea</taxon>
        <taxon>Anisakidae</taxon>
        <taxon>Anisakis</taxon>
        <taxon>Anisakis simplex complex</taxon>
    </lineage>
</organism>
<dbReference type="EMBL" id="UYRR01030971">
    <property type="protein sequence ID" value="VDK41736.1"/>
    <property type="molecule type" value="Genomic_DNA"/>
</dbReference>
<protein>
    <submittedName>
        <fullName evidence="4">MAM domain-containing protein</fullName>
    </submittedName>
</protein>
<evidence type="ECO:0000313" key="3">
    <source>
        <dbReference type="Proteomes" id="UP000267096"/>
    </source>
</evidence>
<dbReference type="OrthoDB" id="5837419at2759"/>
<dbReference type="PROSITE" id="PS50060">
    <property type="entry name" value="MAM_2"/>
    <property type="match status" value="1"/>
</dbReference>
<reference evidence="2 3" key="2">
    <citation type="submission" date="2018-11" db="EMBL/GenBank/DDBJ databases">
        <authorList>
            <consortium name="Pathogen Informatics"/>
        </authorList>
    </citation>
    <scope>NUCLEOTIDE SEQUENCE [LARGE SCALE GENOMIC DNA]</scope>
</reference>
<gene>
    <name evidence="2" type="ORF">ASIM_LOCUS9789</name>
</gene>
<reference evidence="4" key="1">
    <citation type="submission" date="2017-02" db="UniProtKB">
        <authorList>
            <consortium name="WormBaseParasite"/>
        </authorList>
    </citation>
    <scope>IDENTIFICATION</scope>
</reference>
<dbReference type="Proteomes" id="UP000267096">
    <property type="component" value="Unassembled WGS sequence"/>
</dbReference>
<name>A0A0M3JQU8_ANISI</name>
<dbReference type="Gene3D" id="2.60.120.200">
    <property type="match status" value="1"/>
</dbReference>
<dbReference type="SMART" id="SM00137">
    <property type="entry name" value="MAM"/>
    <property type="match status" value="1"/>
</dbReference>
<evidence type="ECO:0000313" key="2">
    <source>
        <dbReference type="EMBL" id="VDK41736.1"/>
    </source>
</evidence>
<evidence type="ECO:0000259" key="1">
    <source>
        <dbReference type="PROSITE" id="PS50060"/>
    </source>
</evidence>
<dbReference type="GO" id="GO:0016020">
    <property type="term" value="C:membrane"/>
    <property type="evidence" value="ECO:0007669"/>
    <property type="project" value="InterPro"/>
</dbReference>
<feature type="domain" description="MAM" evidence="1">
    <location>
        <begin position="219"/>
        <end position="379"/>
    </location>
</feature>
<dbReference type="InterPro" id="IPR000998">
    <property type="entry name" value="MAM_dom"/>
</dbReference>
<dbReference type="AlphaFoldDB" id="A0A0M3JQU8"/>
<dbReference type="SUPFAM" id="SSF49899">
    <property type="entry name" value="Concanavalin A-like lectins/glucanases"/>
    <property type="match status" value="2"/>
</dbReference>
<sequence>MNKCDKIEDSSAEHYIRNASQLNCELNEESCAWQNAETDHLLDTSDFYRFIKADDEMFPLQVRVGDPHPRIGSLFLLAGNSTSTPQSAVLVSAPLACQKSYGELSFKYWLYGNALIEVVVLKPMNPQRRRLQVLRRVPMQCHALRPTNETCLVKIPDMSEPFRLGIRAFHLQDKSTGSFVMISNIHYVANGICHETTLSNIFGGRALPWNTVQHAIAQRASDFNCIDFTRACRWSTSIGTNSEWKVSNNLKKWSEFMHTKTHYPNGTYFYQYVDGMNKKPYALLQSEMIPCTRTVSSLSFRYWLRPGTQVQICSMTDLNVVISCAYLSDLDSPGPINVDVDAPSDEPFRFVFEMIEFDRSKSGLVVIDDLQYTGKLCSEPVEPKTTTINPLFIADLFALQPGPQGVQEYSTSLDCDFEVDFCTQWESDGKWEYGVTPNQEFFEWPSIIEGNVVVAVLNASIGLNTAILQSRLVPCNLTIDAISEESPFNIRIIADSSGRAASIAIIRRIDTSGEVCELPSLNKLACEALQCDFKEDRCAAYTNDAHIDAANGPRFELVEQLNDGRLPSSANASLKATIDGRNGVMAILHSPRFQLTRPIEMEIMLHQPTFGSQTFVCADDEAVSGGAQSSQTRQSNNDRVTTSSHQITTANFEHCQLIQGPKIDIPRVTPIRFLIDTNVERFSLIAFHDKAAQFGTATFTITSIRVLDADFGQSIC</sequence>